<organism evidence="5 6">
    <name type="scientific">Acidithrix ferrooxidans</name>
    <dbReference type="NCBI Taxonomy" id="1280514"/>
    <lineage>
        <taxon>Bacteria</taxon>
        <taxon>Bacillati</taxon>
        <taxon>Actinomycetota</taxon>
        <taxon>Acidimicrobiia</taxon>
        <taxon>Acidimicrobiales</taxon>
        <taxon>Acidimicrobiaceae</taxon>
        <taxon>Acidithrix</taxon>
    </lineage>
</organism>
<keyword evidence="5" id="KW-0378">Hydrolase</keyword>
<feature type="domain" description="HIT" evidence="4">
    <location>
        <begin position="1"/>
        <end position="96"/>
    </location>
</feature>
<dbReference type="PROSITE" id="PS51084">
    <property type="entry name" value="HIT_2"/>
    <property type="match status" value="1"/>
</dbReference>
<keyword evidence="6" id="KW-1185">Reference proteome</keyword>
<protein>
    <submittedName>
        <fullName evidence="5">HIT-like protein</fullName>
        <ecNumber evidence="5">3.-.-.-</ecNumber>
    </submittedName>
</protein>
<evidence type="ECO:0000259" key="4">
    <source>
        <dbReference type="PROSITE" id="PS51084"/>
    </source>
</evidence>
<evidence type="ECO:0000256" key="1">
    <source>
        <dbReference type="PIRSR" id="PIRSR601310-1"/>
    </source>
</evidence>
<dbReference type="InterPro" id="IPR036265">
    <property type="entry name" value="HIT-like_sf"/>
</dbReference>
<dbReference type="EMBL" id="JXYS01000070">
    <property type="protein sequence ID" value="KJF16923.1"/>
    <property type="molecule type" value="Genomic_DNA"/>
</dbReference>
<dbReference type="SUPFAM" id="SSF54197">
    <property type="entry name" value="HIT-like"/>
    <property type="match status" value="1"/>
</dbReference>
<gene>
    <name evidence="5" type="ORF">AXFE_22060</name>
</gene>
<dbReference type="GO" id="GO:0009117">
    <property type="term" value="P:nucleotide metabolic process"/>
    <property type="evidence" value="ECO:0007669"/>
    <property type="project" value="TreeGrafter"/>
</dbReference>
<dbReference type="STRING" id="1280514.AXFE_22060"/>
<dbReference type="PANTHER" id="PTHR46648:SF1">
    <property type="entry name" value="ADENOSINE 5'-MONOPHOSPHORAMIDASE HNT1"/>
    <property type="match status" value="1"/>
</dbReference>
<dbReference type="Gene3D" id="3.30.428.10">
    <property type="entry name" value="HIT-like"/>
    <property type="match status" value="1"/>
</dbReference>
<proteinExistence type="predicted"/>
<evidence type="ECO:0000256" key="2">
    <source>
        <dbReference type="PIRSR" id="PIRSR601310-3"/>
    </source>
</evidence>
<dbReference type="PRINTS" id="PR00332">
    <property type="entry name" value="HISTRIAD"/>
</dbReference>
<evidence type="ECO:0000313" key="6">
    <source>
        <dbReference type="Proteomes" id="UP000032360"/>
    </source>
</evidence>
<dbReference type="AlphaFoldDB" id="A0A0D8HG74"/>
<reference evidence="5 6" key="1">
    <citation type="submission" date="2015-01" db="EMBL/GenBank/DDBJ databases">
        <title>Draft genome of the acidophilic iron oxidizer Acidithrix ferrooxidans strain Py-F3.</title>
        <authorList>
            <person name="Poehlein A."/>
            <person name="Eisen S."/>
            <person name="Schloemann M."/>
            <person name="Johnson B.D."/>
            <person name="Daniel R."/>
            <person name="Muehling M."/>
        </authorList>
    </citation>
    <scope>NUCLEOTIDE SEQUENCE [LARGE SCALE GENOMIC DNA]</scope>
    <source>
        <strain evidence="5 6">Py-F3</strain>
    </source>
</reference>
<dbReference type="GO" id="GO:0016787">
    <property type="term" value="F:hydrolase activity"/>
    <property type="evidence" value="ECO:0007669"/>
    <property type="project" value="UniProtKB-KW"/>
</dbReference>
<evidence type="ECO:0000256" key="3">
    <source>
        <dbReference type="PROSITE-ProRule" id="PRU00464"/>
    </source>
</evidence>
<dbReference type="Proteomes" id="UP000032360">
    <property type="component" value="Unassembled WGS sequence"/>
</dbReference>
<accession>A0A0D8HG74</accession>
<dbReference type="PANTHER" id="PTHR46648">
    <property type="entry name" value="HIT FAMILY PROTEIN 1"/>
    <property type="match status" value="1"/>
</dbReference>
<dbReference type="Pfam" id="PF01230">
    <property type="entry name" value="HIT"/>
    <property type="match status" value="1"/>
</dbReference>
<feature type="active site" description="Tele-AMP-histidine intermediate" evidence="1">
    <location>
        <position position="83"/>
    </location>
</feature>
<sequence>MGYIIYQDLETTAFLDRSPVVKGHVLVVPNAHILEKTKCDPQTLGSLVVVVKKVAQCQRAALKASGNLIFNNNVIGQSVAHLHFHVVPRSNHDGYRASSSPSLKYESQQQMQYYREILGASI</sequence>
<dbReference type="OrthoDB" id="9784774at2"/>
<dbReference type="InterPro" id="IPR011146">
    <property type="entry name" value="HIT-like"/>
</dbReference>
<dbReference type="InterPro" id="IPR001310">
    <property type="entry name" value="Histidine_triad_HIT"/>
</dbReference>
<dbReference type="EC" id="3.-.-.-" evidence="5"/>
<name>A0A0D8HG74_9ACTN</name>
<feature type="short sequence motif" description="Histidine triad motif" evidence="2 3">
    <location>
        <begin position="81"/>
        <end position="85"/>
    </location>
</feature>
<evidence type="ECO:0000313" key="5">
    <source>
        <dbReference type="EMBL" id="KJF16923.1"/>
    </source>
</evidence>
<comment type="caution">
    <text evidence="5">The sequence shown here is derived from an EMBL/GenBank/DDBJ whole genome shotgun (WGS) entry which is preliminary data.</text>
</comment>